<organism evidence="1 2">
    <name type="scientific">Heracleum sosnowskyi</name>
    <dbReference type="NCBI Taxonomy" id="360622"/>
    <lineage>
        <taxon>Eukaryota</taxon>
        <taxon>Viridiplantae</taxon>
        <taxon>Streptophyta</taxon>
        <taxon>Embryophyta</taxon>
        <taxon>Tracheophyta</taxon>
        <taxon>Spermatophyta</taxon>
        <taxon>Magnoliopsida</taxon>
        <taxon>eudicotyledons</taxon>
        <taxon>Gunneridae</taxon>
        <taxon>Pentapetalae</taxon>
        <taxon>asterids</taxon>
        <taxon>campanulids</taxon>
        <taxon>Apiales</taxon>
        <taxon>Apiaceae</taxon>
        <taxon>Apioideae</taxon>
        <taxon>apioid superclade</taxon>
        <taxon>Tordylieae</taxon>
        <taxon>Tordyliinae</taxon>
        <taxon>Heracleum</taxon>
    </lineage>
</organism>
<keyword evidence="2" id="KW-1185">Reference proteome</keyword>
<name>A0AAD8MBJ3_9APIA</name>
<comment type="caution">
    <text evidence="1">The sequence shown here is derived from an EMBL/GenBank/DDBJ whole genome shotgun (WGS) entry which is preliminary data.</text>
</comment>
<dbReference type="AlphaFoldDB" id="A0AAD8MBJ3"/>
<dbReference type="EMBL" id="JAUIZM010000008">
    <property type="protein sequence ID" value="KAK1369330.1"/>
    <property type="molecule type" value="Genomic_DNA"/>
</dbReference>
<protein>
    <submittedName>
        <fullName evidence="1">Uncharacterized protein</fullName>
    </submittedName>
</protein>
<accession>A0AAD8MBJ3</accession>
<reference evidence="1" key="1">
    <citation type="submission" date="2023-02" db="EMBL/GenBank/DDBJ databases">
        <title>Genome of toxic invasive species Heracleum sosnowskyi carries increased number of genes despite the absence of recent whole-genome duplications.</title>
        <authorList>
            <person name="Schelkunov M."/>
            <person name="Shtratnikova V."/>
            <person name="Makarenko M."/>
            <person name="Klepikova A."/>
            <person name="Omelchenko D."/>
            <person name="Novikova G."/>
            <person name="Obukhova E."/>
            <person name="Bogdanov V."/>
            <person name="Penin A."/>
            <person name="Logacheva M."/>
        </authorList>
    </citation>
    <scope>NUCLEOTIDE SEQUENCE</scope>
    <source>
        <strain evidence="1">Hsosn_3</strain>
        <tissue evidence="1">Leaf</tissue>
    </source>
</reference>
<sequence>MAMVQGDKAERETKTIGATRIVGSCGDGTIGGGVNGDNDDFVGNDYKVVYVATVKEQPLVGDIYSCNSCKAGCWRKIALSKYCHRGIMVRNQENITRNHGVSKHLTVISFDVRFEVFSLLPDSYEKESGKDVVLMNMKDSVVVMFYDWTLLLGSAADVHIFDERCNVWSKTEPDIDIHQGNEEAQRRVRVYPPREVVTSLILSSE</sequence>
<gene>
    <name evidence="1" type="ORF">POM88_035422</name>
</gene>
<evidence type="ECO:0000313" key="1">
    <source>
        <dbReference type="EMBL" id="KAK1369330.1"/>
    </source>
</evidence>
<evidence type="ECO:0000313" key="2">
    <source>
        <dbReference type="Proteomes" id="UP001237642"/>
    </source>
</evidence>
<dbReference type="Proteomes" id="UP001237642">
    <property type="component" value="Unassembled WGS sequence"/>
</dbReference>
<reference evidence="1" key="2">
    <citation type="submission" date="2023-05" db="EMBL/GenBank/DDBJ databases">
        <authorList>
            <person name="Schelkunov M.I."/>
        </authorList>
    </citation>
    <scope>NUCLEOTIDE SEQUENCE</scope>
    <source>
        <strain evidence="1">Hsosn_3</strain>
        <tissue evidence="1">Leaf</tissue>
    </source>
</reference>
<proteinExistence type="predicted"/>